<evidence type="ECO:0000256" key="2">
    <source>
        <dbReference type="SAM" id="SignalP"/>
    </source>
</evidence>
<dbReference type="Gene3D" id="2.130.10.130">
    <property type="entry name" value="Integrin alpha, N-terminal"/>
    <property type="match status" value="1"/>
</dbReference>
<protein>
    <submittedName>
        <fullName evidence="4">CRTAC1 family protein</fullName>
    </submittedName>
</protein>
<comment type="caution">
    <text evidence="4">The sequence shown here is derived from an EMBL/GenBank/DDBJ whole genome shotgun (WGS) entry which is preliminary data.</text>
</comment>
<dbReference type="SUPFAM" id="SSF69318">
    <property type="entry name" value="Integrin alpha N-terminal domain"/>
    <property type="match status" value="1"/>
</dbReference>
<dbReference type="InterPro" id="IPR028994">
    <property type="entry name" value="Integrin_alpha_N"/>
</dbReference>
<dbReference type="RefSeq" id="WP_342848604.1">
    <property type="nucleotide sequence ID" value="NZ_JBBMQO010000006.1"/>
</dbReference>
<gene>
    <name evidence="4" type="ORF">WNY59_11780</name>
</gene>
<dbReference type="InterPro" id="IPR011519">
    <property type="entry name" value="UnbV_ASPIC"/>
</dbReference>
<keyword evidence="5" id="KW-1185">Reference proteome</keyword>
<feature type="signal peptide" evidence="2">
    <location>
        <begin position="1"/>
        <end position="19"/>
    </location>
</feature>
<accession>A0ABU9T805</accession>
<dbReference type="Pfam" id="PF13517">
    <property type="entry name" value="FG-GAP_3"/>
    <property type="match status" value="1"/>
</dbReference>
<evidence type="ECO:0000259" key="3">
    <source>
        <dbReference type="Pfam" id="PF07593"/>
    </source>
</evidence>
<organism evidence="4 5">
    <name type="scientific">Ahrensia kielensis</name>
    <dbReference type="NCBI Taxonomy" id="76980"/>
    <lineage>
        <taxon>Bacteria</taxon>
        <taxon>Pseudomonadati</taxon>
        <taxon>Pseudomonadota</taxon>
        <taxon>Alphaproteobacteria</taxon>
        <taxon>Hyphomicrobiales</taxon>
        <taxon>Ahrensiaceae</taxon>
        <taxon>Ahrensia</taxon>
    </lineage>
</organism>
<feature type="chain" id="PRO_5045059092" evidence="2">
    <location>
        <begin position="20"/>
        <end position="520"/>
    </location>
</feature>
<dbReference type="PANTHER" id="PTHR16026">
    <property type="entry name" value="CARTILAGE ACIDIC PROTEIN 1"/>
    <property type="match status" value="1"/>
</dbReference>
<evidence type="ECO:0000313" key="4">
    <source>
        <dbReference type="EMBL" id="MEM5502264.1"/>
    </source>
</evidence>
<reference evidence="4 5" key="1">
    <citation type="submission" date="2024-03" db="EMBL/GenBank/DDBJ databases">
        <title>Community enrichment and isolation of bacterial strains for fucoidan degradation.</title>
        <authorList>
            <person name="Sichert A."/>
        </authorList>
    </citation>
    <scope>NUCLEOTIDE SEQUENCE [LARGE SCALE GENOMIC DNA]</scope>
    <source>
        <strain evidence="4 5">AS62</strain>
    </source>
</reference>
<dbReference type="Pfam" id="PF07593">
    <property type="entry name" value="UnbV_ASPIC"/>
    <property type="match status" value="1"/>
</dbReference>
<evidence type="ECO:0000313" key="5">
    <source>
        <dbReference type="Proteomes" id="UP001477870"/>
    </source>
</evidence>
<sequence length="520" mass="57216">MNKFALTLTALLTSSPAFANDVKFESRAKAFDFEHIYNGGWEYFVGGGMATFDCNGDAFPDVFLAGGENMSRIAVNTTKQAGAAIQFQNLPNTGAEFVSVTGAYPINIDNDEHIDLFVMRVGENEILRGLGNCHFEEANTLWHFNGLDRWTTSFSATWEENASLPTLAVGNYVDRDNPEGPFGACDVNHLYRPEGLQYKEPITLDPGYCALSMLFSDWTRNGRRDLRISNDRHYYLRDGEEQMFRLDEMRFLTREDGWLPISVWGMGIASQDLNGDKAPDIMLTSMGDQLIQFYAGGAKMENAPFNIGAYAQRPYTGDDGRPSTGWHAEFNDINNDGLADLFIAKGNVDQMPGMAMKDPNNLLVQKTDGTFVEVGLEAGLADTARSRGASIADFNLDGKLDIAVMNRRAAFDIYENASTNSGNFASIKLQQNDSNVDAVGAWIELRTAPDSKVQTQEITIGGGHASGKIGPTHFGLGLAKQAEIRIIWPDGSTSEWTRIEANSRITAKRGANNQIELSPI</sequence>
<dbReference type="EMBL" id="JBBMQO010000006">
    <property type="protein sequence ID" value="MEM5502264.1"/>
    <property type="molecule type" value="Genomic_DNA"/>
</dbReference>
<feature type="domain" description="ASPIC/UnbV" evidence="3">
    <location>
        <begin position="438"/>
        <end position="506"/>
    </location>
</feature>
<keyword evidence="1 2" id="KW-0732">Signal</keyword>
<dbReference type="InterPro" id="IPR027039">
    <property type="entry name" value="Crtac1"/>
</dbReference>
<name>A0ABU9T805_9HYPH</name>
<evidence type="ECO:0000256" key="1">
    <source>
        <dbReference type="ARBA" id="ARBA00022729"/>
    </source>
</evidence>
<dbReference type="Proteomes" id="UP001477870">
    <property type="component" value="Unassembled WGS sequence"/>
</dbReference>
<dbReference type="InterPro" id="IPR013517">
    <property type="entry name" value="FG-GAP"/>
</dbReference>
<proteinExistence type="predicted"/>
<dbReference type="PANTHER" id="PTHR16026:SF0">
    <property type="entry name" value="CARTILAGE ACIDIC PROTEIN 1"/>
    <property type="match status" value="1"/>
</dbReference>